<dbReference type="PROSITE" id="PS00893">
    <property type="entry name" value="NUDIX_BOX"/>
    <property type="match status" value="1"/>
</dbReference>
<comment type="cofactor">
    <cofactor evidence="2">
        <name>Mg(2+)</name>
        <dbReference type="ChEBI" id="CHEBI:18420"/>
    </cofactor>
</comment>
<keyword evidence="5 9" id="KW-0378">Hydrolase</keyword>
<evidence type="ECO:0000256" key="7">
    <source>
        <dbReference type="ARBA" id="ARBA00032272"/>
    </source>
</evidence>
<gene>
    <name evidence="9" type="ordered locus">Spica_0895</name>
</gene>
<dbReference type="PANTHER" id="PTHR11839:SF18">
    <property type="entry name" value="NUDIX HYDROLASE DOMAIN-CONTAINING PROTEIN"/>
    <property type="match status" value="1"/>
</dbReference>
<name>F8F1J6_GRAC1</name>
<dbReference type="GO" id="GO:0019693">
    <property type="term" value="P:ribose phosphate metabolic process"/>
    <property type="evidence" value="ECO:0007669"/>
    <property type="project" value="TreeGrafter"/>
</dbReference>
<evidence type="ECO:0000256" key="5">
    <source>
        <dbReference type="ARBA" id="ARBA00022801"/>
    </source>
</evidence>
<dbReference type="PANTHER" id="PTHR11839">
    <property type="entry name" value="UDP/ADP-SUGAR PYROPHOSPHATASE"/>
    <property type="match status" value="1"/>
</dbReference>
<dbReference type="InterPro" id="IPR015797">
    <property type="entry name" value="NUDIX_hydrolase-like_dom_sf"/>
</dbReference>
<reference evidence="10" key="1">
    <citation type="journal article" date="2013" name="Stand. Genomic Sci.">
        <title>Genome sequence of the thermophilic fresh-water bacterium Spirochaeta caldaria type strain (H1(T)), reclassification of Spirochaeta caldaria, Spirochaeta stenostrepta, and Spirochaeta zuelzerae in the genus Treponema as Treponema caldaria comb. nov., Treponema stenostrepta comb. nov., and Treponema zuelzerae comb. nov., and emendation of the genus Treponema.</title>
        <authorList>
            <person name="Abt B."/>
            <person name="Goker M."/>
            <person name="Scheuner C."/>
            <person name="Han C."/>
            <person name="Lu M."/>
            <person name="Misra M."/>
            <person name="Lapidus A."/>
            <person name="Nolan M."/>
            <person name="Lucas S."/>
            <person name="Hammon N."/>
            <person name="Deshpande S."/>
            <person name="Cheng J.F."/>
            <person name="Tapia R."/>
            <person name="Goodwin L.A."/>
            <person name="Pitluck S."/>
            <person name="Liolios K."/>
            <person name="Pagani I."/>
            <person name="Ivanova N."/>
            <person name="Mavromatis K."/>
            <person name="Mikhailova N."/>
            <person name="Huntemann M."/>
            <person name="Pati A."/>
            <person name="Chen A."/>
            <person name="Palaniappan K."/>
            <person name="Land M."/>
            <person name="Hauser L."/>
            <person name="Jeffries C.D."/>
            <person name="Rohde M."/>
            <person name="Spring S."/>
            <person name="Gronow S."/>
            <person name="Detter J.C."/>
            <person name="Bristow J."/>
            <person name="Eisen J.A."/>
            <person name="Markowitz V."/>
            <person name="Hugenholtz P."/>
            <person name="Kyrpides N.C."/>
            <person name="Woyke T."/>
            <person name="Klenk H.P."/>
        </authorList>
    </citation>
    <scope>NUCLEOTIDE SEQUENCE</scope>
    <source>
        <strain evidence="10">ATCC 51460 / DSM 7334 / H1</strain>
    </source>
</reference>
<keyword evidence="10" id="KW-1185">Reference proteome</keyword>
<evidence type="ECO:0000256" key="3">
    <source>
        <dbReference type="ARBA" id="ARBA00007275"/>
    </source>
</evidence>
<proteinExistence type="inferred from homology"/>
<evidence type="ECO:0000256" key="4">
    <source>
        <dbReference type="ARBA" id="ARBA00016377"/>
    </source>
</evidence>
<dbReference type="EMBL" id="CP002868">
    <property type="protein sequence ID" value="AEJ19049.1"/>
    <property type="molecule type" value="Genomic_DNA"/>
</dbReference>
<dbReference type="OrthoDB" id="9806150at2"/>
<sequence>MDKASNSNWYEKSRKRLFECSMFSVFEAERYTNKNNPGTFYLIDAPDWAGVIPVVNTPEGRKFVMIEQYRHGTGRRSIEFPGGIIDAGEDPVLAISRELLEETGYAAEMIIPLGSLSPNPAMMTNHFHAFVAEDCHLVQEPHLDEHEDIQVLLVPEDEAINLVGGEEMGHALMTAALFLYSRYLGRCL</sequence>
<evidence type="ECO:0000256" key="2">
    <source>
        <dbReference type="ARBA" id="ARBA00001946"/>
    </source>
</evidence>
<evidence type="ECO:0000256" key="1">
    <source>
        <dbReference type="ARBA" id="ARBA00000847"/>
    </source>
</evidence>
<dbReference type="KEGG" id="scd:Spica_0895"/>
<accession>F8F1J6</accession>
<evidence type="ECO:0000313" key="10">
    <source>
        <dbReference type="Proteomes" id="UP000000503"/>
    </source>
</evidence>
<dbReference type="SUPFAM" id="SSF55811">
    <property type="entry name" value="Nudix"/>
    <property type="match status" value="1"/>
</dbReference>
<dbReference type="Gene3D" id="3.90.79.10">
    <property type="entry name" value="Nucleoside Triphosphate Pyrophosphohydrolase"/>
    <property type="match status" value="1"/>
</dbReference>
<dbReference type="CDD" id="cd03424">
    <property type="entry name" value="NUDIX_ADPRase_Nudt5_UGPPase_Nudt14"/>
    <property type="match status" value="1"/>
</dbReference>
<evidence type="ECO:0000259" key="8">
    <source>
        <dbReference type="PROSITE" id="PS51462"/>
    </source>
</evidence>
<dbReference type="InterPro" id="IPR000086">
    <property type="entry name" value="NUDIX_hydrolase_dom"/>
</dbReference>
<organism evidence="9 10">
    <name type="scientific">Gracilinema caldarium (strain ATCC 51460 / DSM 7334 / H1)</name>
    <name type="common">Treponema caldarium</name>
    <dbReference type="NCBI Taxonomy" id="744872"/>
    <lineage>
        <taxon>Bacteria</taxon>
        <taxon>Pseudomonadati</taxon>
        <taxon>Spirochaetota</taxon>
        <taxon>Spirochaetia</taxon>
        <taxon>Spirochaetales</taxon>
        <taxon>Breznakiellaceae</taxon>
        <taxon>Gracilinema</taxon>
    </lineage>
</organism>
<dbReference type="PROSITE" id="PS51462">
    <property type="entry name" value="NUDIX"/>
    <property type="match status" value="1"/>
</dbReference>
<dbReference type="Proteomes" id="UP000000503">
    <property type="component" value="Chromosome"/>
</dbReference>
<feature type="domain" description="Nudix hydrolase" evidence="8">
    <location>
        <begin position="45"/>
        <end position="176"/>
    </location>
</feature>
<evidence type="ECO:0000313" key="9">
    <source>
        <dbReference type="EMBL" id="AEJ19049.1"/>
    </source>
</evidence>
<dbReference type="RefSeq" id="WP_013968360.1">
    <property type="nucleotide sequence ID" value="NC_015732.1"/>
</dbReference>
<dbReference type="AlphaFoldDB" id="F8F1J6"/>
<dbReference type="GO" id="GO:0006753">
    <property type="term" value="P:nucleoside phosphate metabolic process"/>
    <property type="evidence" value="ECO:0007669"/>
    <property type="project" value="TreeGrafter"/>
</dbReference>
<dbReference type="InterPro" id="IPR020084">
    <property type="entry name" value="NUDIX_hydrolase_CS"/>
</dbReference>
<dbReference type="eggNOG" id="COG0494">
    <property type="taxonomic scope" value="Bacteria"/>
</dbReference>
<dbReference type="STRING" id="744872.Spica_0895"/>
<dbReference type="HOGENOM" id="CLU_062658_8_2_12"/>
<comment type="similarity">
    <text evidence="3">Belongs to the Nudix hydrolase family. NudK subfamily.</text>
</comment>
<evidence type="ECO:0000256" key="6">
    <source>
        <dbReference type="ARBA" id="ARBA00032162"/>
    </source>
</evidence>
<protein>
    <recommendedName>
        <fullName evidence="4">GDP-mannose pyrophosphatase</fullName>
    </recommendedName>
    <alternativeName>
        <fullName evidence="6">GDP-mannose hydrolase</fullName>
    </alternativeName>
    <alternativeName>
        <fullName evidence="7">GDPMK</fullName>
    </alternativeName>
</protein>
<dbReference type="Pfam" id="PF00293">
    <property type="entry name" value="NUDIX"/>
    <property type="match status" value="1"/>
</dbReference>
<dbReference type="GO" id="GO:0016787">
    <property type="term" value="F:hydrolase activity"/>
    <property type="evidence" value="ECO:0007669"/>
    <property type="project" value="UniProtKB-KW"/>
</dbReference>
<comment type="catalytic activity">
    <reaction evidence="1">
        <text>GDP-alpha-D-mannose + H2O = alpha-D-mannose 1-phosphate + GMP + 2 H(+)</text>
        <dbReference type="Rhea" id="RHEA:27978"/>
        <dbReference type="ChEBI" id="CHEBI:15377"/>
        <dbReference type="ChEBI" id="CHEBI:15378"/>
        <dbReference type="ChEBI" id="CHEBI:57527"/>
        <dbReference type="ChEBI" id="CHEBI:58115"/>
        <dbReference type="ChEBI" id="CHEBI:58409"/>
    </reaction>
</comment>